<keyword evidence="2" id="KW-1185">Reference proteome</keyword>
<proteinExistence type="predicted"/>
<dbReference type="Proteomes" id="UP000018542">
    <property type="component" value="Chromosome"/>
</dbReference>
<dbReference type="PATRIC" id="fig|1029756.8.peg.794"/>
<name>V5SHA2_9HYPH</name>
<dbReference type="EMBL" id="CP006912">
    <property type="protein sequence ID" value="AHB49913.1"/>
    <property type="molecule type" value="Genomic_DNA"/>
</dbReference>
<dbReference type="KEGG" id="hni:W911_03805"/>
<reference evidence="1 2" key="1">
    <citation type="journal article" date="2014" name="Genome Announc.">
        <title>Complete Genome Sequence of Hyphomicrobium nitrativorans Strain NL23, a Denitrifying Bacterium Isolated from Biofilm of a Methanol-Fed Denitrification System Treating Seawater at the Montreal Biodome.</title>
        <authorList>
            <person name="Martineau C."/>
            <person name="Villeneuve C."/>
            <person name="Mauffrey F."/>
            <person name="Villemur R."/>
        </authorList>
    </citation>
    <scope>NUCLEOTIDE SEQUENCE [LARGE SCALE GENOMIC DNA]</scope>
    <source>
        <strain evidence="1">NL23</strain>
    </source>
</reference>
<dbReference type="AlphaFoldDB" id="V5SHA2"/>
<organism evidence="1 2">
    <name type="scientific">Hyphomicrobium nitrativorans NL23</name>
    <dbReference type="NCBI Taxonomy" id="1029756"/>
    <lineage>
        <taxon>Bacteria</taxon>
        <taxon>Pseudomonadati</taxon>
        <taxon>Pseudomonadota</taxon>
        <taxon>Alphaproteobacteria</taxon>
        <taxon>Hyphomicrobiales</taxon>
        <taxon>Hyphomicrobiaceae</taxon>
        <taxon>Hyphomicrobium</taxon>
    </lineage>
</organism>
<accession>V5SHA2</accession>
<protein>
    <submittedName>
        <fullName evidence="1">Uncharacterized protein</fullName>
    </submittedName>
</protein>
<dbReference type="HOGENOM" id="CLU_1494317_0_0_5"/>
<evidence type="ECO:0000313" key="1">
    <source>
        <dbReference type="EMBL" id="AHB49913.1"/>
    </source>
</evidence>
<dbReference type="OrthoDB" id="9855260at2"/>
<evidence type="ECO:0000313" key="2">
    <source>
        <dbReference type="Proteomes" id="UP000018542"/>
    </source>
</evidence>
<dbReference type="RefSeq" id="WP_023786173.1">
    <property type="nucleotide sequence ID" value="NC_022997.1"/>
</dbReference>
<gene>
    <name evidence="1" type="ORF">W911_03805</name>
</gene>
<sequence>MTSSNPFWFEDLVFLVMEESRRLPERASAAFSRARRTAEAGAAAVVRMKPLLVREAVAPAKAVPVATVQTRVVARVEADLLDDPLSWALATEPLVSGAKGVERAVELHEKAREQLGAITYVLDRMRDELSPALSKAPARTEQKPADGDAAVRLDTSIEALLALSRRNAATRPKDRLLTAA</sequence>